<dbReference type="GO" id="GO:0016020">
    <property type="term" value="C:membrane"/>
    <property type="evidence" value="ECO:0007669"/>
    <property type="project" value="TreeGrafter"/>
</dbReference>
<dbReference type="GO" id="GO:0005829">
    <property type="term" value="C:cytosol"/>
    <property type="evidence" value="ECO:0007669"/>
    <property type="project" value="TreeGrafter"/>
</dbReference>
<dbReference type="STRING" id="75743.A0A401NU34"/>
<dbReference type="OrthoDB" id="26681at2759"/>
<dbReference type="Pfam" id="PF06469">
    <property type="entry name" value="DUF1088"/>
    <property type="match status" value="1"/>
</dbReference>
<dbReference type="InterPro" id="IPR023362">
    <property type="entry name" value="PH-BEACH_dom"/>
</dbReference>
<proteinExistence type="predicted"/>
<dbReference type="SUPFAM" id="SSF50729">
    <property type="entry name" value="PH domain-like"/>
    <property type="match status" value="1"/>
</dbReference>
<dbReference type="GO" id="GO:0019901">
    <property type="term" value="F:protein kinase binding"/>
    <property type="evidence" value="ECO:0007669"/>
    <property type="project" value="TreeGrafter"/>
</dbReference>
<evidence type="ECO:0000259" key="2">
    <source>
        <dbReference type="PROSITE" id="PS51783"/>
    </source>
</evidence>
<dbReference type="PROSITE" id="PS51783">
    <property type="entry name" value="PH_BEACH"/>
    <property type="match status" value="1"/>
</dbReference>
<dbReference type="Gene3D" id="2.30.29.30">
    <property type="entry name" value="Pleckstrin-homology domain (PH domain)/Phosphotyrosine-binding domain (PTB)"/>
    <property type="match status" value="1"/>
</dbReference>
<dbReference type="EMBL" id="BFAA01000049">
    <property type="protein sequence ID" value="GCB64350.1"/>
    <property type="molecule type" value="Genomic_DNA"/>
</dbReference>
<evidence type="ECO:0000313" key="4">
    <source>
        <dbReference type="Proteomes" id="UP000288216"/>
    </source>
</evidence>
<keyword evidence="4" id="KW-1185">Reference proteome</keyword>
<evidence type="ECO:0000256" key="1">
    <source>
        <dbReference type="ARBA" id="ARBA00022574"/>
    </source>
</evidence>
<gene>
    <name evidence="3" type="ORF">scyTo_0000266</name>
</gene>
<dbReference type="InterPro" id="IPR010508">
    <property type="entry name" value="NBEA-like_DUF1088"/>
</dbReference>
<dbReference type="OMA" id="ANGANTC"/>
<organism evidence="3 4">
    <name type="scientific">Scyliorhinus torazame</name>
    <name type="common">Cloudy catshark</name>
    <name type="synonym">Catulus torazame</name>
    <dbReference type="NCBI Taxonomy" id="75743"/>
    <lineage>
        <taxon>Eukaryota</taxon>
        <taxon>Metazoa</taxon>
        <taxon>Chordata</taxon>
        <taxon>Craniata</taxon>
        <taxon>Vertebrata</taxon>
        <taxon>Chondrichthyes</taxon>
        <taxon>Elasmobranchii</taxon>
        <taxon>Galeomorphii</taxon>
        <taxon>Galeoidea</taxon>
        <taxon>Carcharhiniformes</taxon>
        <taxon>Scyliorhinidae</taxon>
        <taxon>Scyliorhinus</taxon>
    </lineage>
</organism>
<dbReference type="PANTHER" id="PTHR13743">
    <property type="entry name" value="BEIGE/BEACH-RELATED"/>
    <property type="match status" value="1"/>
</dbReference>
<name>A0A401NU34_SCYTO</name>
<feature type="domain" description="BEACH-type PH" evidence="2">
    <location>
        <begin position="202"/>
        <end position="263"/>
    </location>
</feature>
<dbReference type="GO" id="GO:0008104">
    <property type="term" value="P:intracellular protein localization"/>
    <property type="evidence" value="ECO:0007669"/>
    <property type="project" value="TreeGrafter"/>
</dbReference>
<protein>
    <recommendedName>
        <fullName evidence="2">BEACH-type PH domain-containing protein</fullName>
    </recommendedName>
</protein>
<accession>A0A401NU34</accession>
<reference evidence="3 4" key="1">
    <citation type="journal article" date="2018" name="Nat. Ecol. Evol.">
        <title>Shark genomes provide insights into elasmobranch evolution and the origin of vertebrates.</title>
        <authorList>
            <person name="Hara Y"/>
            <person name="Yamaguchi K"/>
            <person name="Onimaru K"/>
            <person name="Kadota M"/>
            <person name="Koyanagi M"/>
            <person name="Keeley SD"/>
            <person name="Tatsumi K"/>
            <person name="Tanaka K"/>
            <person name="Motone F"/>
            <person name="Kageyama Y"/>
            <person name="Nozu R"/>
            <person name="Adachi N"/>
            <person name="Nishimura O"/>
            <person name="Nakagawa R"/>
            <person name="Tanegashima C"/>
            <person name="Kiyatake I"/>
            <person name="Matsumoto R"/>
            <person name="Murakumo K"/>
            <person name="Nishida K"/>
            <person name="Terakita A"/>
            <person name="Kuratani S"/>
            <person name="Sato K"/>
            <person name="Hyodo S Kuraku.S."/>
        </authorList>
    </citation>
    <scope>NUCLEOTIDE SEQUENCE [LARGE SCALE GENOMIC DNA]</scope>
</reference>
<evidence type="ECO:0000313" key="3">
    <source>
        <dbReference type="EMBL" id="GCB64350.1"/>
    </source>
</evidence>
<dbReference type="InterPro" id="IPR050865">
    <property type="entry name" value="BEACH_Domain"/>
</dbReference>
<keyword evidence="1" id="KW-0853">WD repeat</keyword>
<dbReference type="PANTHER" id="PTHR13743:SF62">
    <property type="entry name" value="NEUROBEACHIN"/>
    <property type="match status" value="1"/>
</dbReference>
<dbReference type="Proteomes" id="UP000288216">
    <property type="component" value="Unassembled WGS sequence"/>
</dbReference>
<dbReference type="AlphaFoldDB" id="A0A401NU34"/>
<comment type="caution">
    <text evidence="3">The sequence shown here is derived from an EMBL/GenBank/DDBJ whole genome shotgun (WGS) entry which is preliminary data.</text>
</comment>
<sequence length="263" mass="30321">MEWQNSIQKNAGLAFIELINEGRLLCHAMKDHIVRVANEAEFILNRQRAEDVHKHAEFESQCAQYTADRRDEEKMCDHLISAAKHRDHVTANQLKQKILNILTNKHGAWGNISQSQQHDFWRLDYWEDDLRRRRRFIRNAFGSIHPEVLLKSAEDYGTDEDVIKSKKTFRTQAVINQNAETELMLEGDDDTVSLLQEKEIDNLAGPVVLSTPAQLIAPVVVAKGTLSITTTEIYFEVDEDDHGFKKIDPKFKLHGVIHNHYNV</sequence>
<dbReference type="InterPro" id="IPR011993">
    <property type="entry name" value="PH-like_dom_sf"/>
</dbReference>